<evidence type="ECO:0000313" key="4">
    <source>
        <dbReference type="EMBL" id="BDL43708.1"/>
    </source>
</evidence>
<evidence type="ECO:0000259" key="3">
    <source>
        <dbReference type="PROSITE" id="PS51820"/>
    </source>
</evidence>
<feature type="region of interest" description="Disordered" evidence="1">
    <location>
        <begin position="59"/>
        <end position="87"/>
    </location>
</feature>
<dbReference type="PROSITE" id="PS51820">
    <property type="entry name" value="PA14"/>
    <property type="match status" value="1"/>
</dbReference>
<dbReference type="RefSeq" id="WP_215434117.1">
    <property type="nucleotide sequence ID" value="NZ_AP025943.1"/>
</dbReference>
<keyword evidence="2" id="KW-1133">Transmembrane helix</keyword>
<dbReference type="SUPFAM" id="SSF56988">
    <property type="entry name" value="Anthrax protective antigen"/>
    <property type="match status" value="1"/>
</dbReference>
<feature type="compositionally biased region" description="Pro residues" evidence="1">
    <location>
        <begin position="64"/>
        <end position="75"/>
    </location>
</feature>
<sequence>MSLHIEPTEEAVETLRKERRKNYIAALATSILSVVLAGAILYSLTIIIAAPEEPKVVGYITPDDAPPSDTPPPPEVQRETSSASHAETPVKVVVAAAAAPVNLPKIDIDPPDEPVMLEEGNMLGMGNGFGPDLGDSTSAFGSKEPAGSTLVGTFYDTKQTQGGRPTDLSQEQFCSILSRFVNRGWNEADLNRFYKSPQQLYAAQFYVPRTSASEAPKAYGCADKVKPSRWIAIYRGKVRAPKSGTFRFVGAGDDVIAVRFNNQNVFDYGWFQASLGKMTAAQDMKWINAMQNKPGNDALKKELRDAGINVPPSTFYKYSTTKHWNDTMGGVVAGKTFTVKQGDVYPIEILISEIPGGEFGMTLLLEEVGMEPMSKDPKTGAPILPLFRTNYGVPKPDKNKEHVPFDEIGIVWESVK</sequence>
<keyword evidence="2" id="KW-0472">Membrane</keyword>
<keyword evidence="2" id="KW-0812">Transmembrane</keyword>
<evidence type="ECO:0000256" key="2">
    <source>
        <dbReference type="SAM" id="Phobius"/>
    </source>
</evidence>
<keyword evidence="5" id="KW-1185">Reference proteome</keyword>
<dbReference type="EMBL" id="AP025943">
    <property type="protein sequence ID" value="BDL43708.1"/>
    <property type="molecule type" value="Genomic_DNA"/>
</dbReference>
<feature type="domain" description="PA14" evidence="3">
    <location>
        <begin position="175"/>
        <end position="380"/>
    </location>
</feature>
<dbReference type="InterPro" id="IPR037524">
    <property type="entry name" value="PA14/GLEYA"/>
</dbReference>
<evidence type="ECO:0000256" key="1">
    <source>
        <dbReference type="SAM" id="MobiDB-lite"/>
    </source>
</evidence>
<protein>
    <recommendedName>
        <fullName evidence="3">PA14 domain-containing protein</fullName>
    </recommendedName>
</protein>
<accession>A0ABN6QHQ9</accession>
<evidence type="ECO:0000313" key="5">
    <source>
        <dbReference type="Proteomes" id="UP001062263"/>
    </source>
</evidence>
<feature type="transmembrane region" description="Helical" evidence="2">
    <location>
        <begin position="23"/>
        <end position="50"/>
    </location>
</feature>
<name>A0ABN6QHQ9_9BACT</name>
<dbReference type="Proteomes" id="UP001062263">
    <property type="component" value="Chromosome"/>
</dbReference>
<proteinExistence type="predicted"/>
<reference evidence="4" key="1">
    <citation type="submission" date="2022-06" db="EMBL/GenBank/DDBJ databases">
        <title>Akkermansia biwalacus sp. nov., an anaerobic mucin-degrading bacterium isolated from human intestine.</title>
        <authorList>
            <person name="Kobayashi Y."/>
            <person name="Inoue S."/>
            <person name="Kawahara T."/>
            <person name="Kohda N."/>
        </authorList>
    </citation>
    <scope>NUCLEOTIDE SEQUENCE</scope>
    <source>
        <strain evidence="4">WON2089</strain>
    </source>
</reference>
<gene>
    <name evidence="4" type="ORF">Abiwalacus_12820</name>
</gene>
<organism evidence="4 5">
    <name type="scientific">Akkermansia biwaensis</name>
    <dbReference type="NCBI Taxonomy" id="2946555"/>
    <lineage>
        <taxon>Bacteria</taxon>
        <taxon>Pseudomonadati</taxon>
        <taxon>Verrucomicrobiota</taxon>
        <taxon>Verrucomicrobiia</taxon>
        <taxon>Verrucomicrobiales</taxon>
        <taxon>Akkermansiaceae</taxon>
        <taxon>Akkermansia</taxon>
    </lineage>
</organism>